<protein>
    <submittedName>
        <fullName evidence="1">Uncharacterized protein</fullName>
    </submittedName>
</protein>
<evidence type="ECO:0000313" key="1">
    <source>
        <dbReference type="EMBL" id="KDP31703.1"/>
    </source>
</evidence>
<name>A0A067K9T1_JATCU</name>
<dbReference type="Proteomes" id="UP000027138">
    <property type="component" value="Unassembled WGS sequence"/>
</dbReference>
<gene>
    <name evidence="1" type="ORF">JCGZ_15003</name>
</gene>
<dbReference type="EMBL" id="KK914599">
    <property type="protein sequence ID" value="KDP31703.1"/>
    <property type="molecule type" value="Genomic_DNA"/>
</dbReference>
<organism evidence="1 2">
    <name type="scientific">Jatropha curcas</name>
    <name type="common">Barbados nut</name>
    <dbReference type="NCBI Taxonomy" id="180498"/>
    <lineage>
        <taxon>Eukaryota</taxon>
        <taxon>Viridiplantae</taxon>
        <taxon>Streptophyta</taxon>
        <taxon>Embryophyta</taxon>
        <taxon>Tracheophyta</taxon>
        <taxon>Spermatophyta</taxon>
        <taxon>Magnoliopsida</taxon>
        <taxon>eudicotyledons</taxon>
        <taxon>Gunneridae</taxon>
        <taxon>Pentapetalae</taxon>
        <taxon>rosids</taxon>
        <taxon>fabids</taxon>
        <taxon>Malpighiales</taxon>
        <taxon>Euphorbiaceae</taxon>
        <taxon>Crotonoideae</taxon>
        <taxon>Jatropheae</taxon>
        <taxon>Jatropha</taxon>
    </lineage>
</organism>
<evidence type="ECO:0000313" key="2">
    <source>
        <dbReference type="Proteomes" id="UP000027138"/>
    </source>
</evidence>
<dbReference type="AlphaFoldDB" id="A0A067K9T1"/>
<reference evidence="1 2" key="1">
    <citation type="journal article" date="2014" name="PLoS ONE">
        <title>Global Analysis of Gene Expression Profiles in Physic Nut (Jatropha curcas L.) Seedlings Exposed to Salt Stress.</title>
        <authorList>
            <person name="Zhang L."/>
            <person name="Zhang C."/>
            <person name="Wu P."/>
            <person name="Chen Y."/>
            <person name="Li M."/>
            <person name="Jiang H."/>
            <person name="Wu G."/>
        </authorList>
    </citation>
    <scope>NUCLEOTIDE SEQUENCE [LARGE SCALE GENOMIC DNA]</scope>
    <source>
        <strain evidence="2">cv. GZQX0401</strain>
        <tissue evidence="1">Young leaves</tissue>
    </source>
</reference>
<accession>A0A067K9T1</accession>
<keyword evidence="2" id="KW-1185">Reference proteome</keyword>
<sequence>MASGPIELFAVRKNWLFEPQKLSCSMRFWMSEIDAIDAGGVVGVVGEAGVAGDVGDGSVGVTGTDVGTQIVGTCERT</sequence>
<proteinExistence type="predicted"/>